<dbReference type="AlphaFoldDB" id="A0A6L7G4I4"/>
<dbReference type="InterPro" id="IPR021529">
    <property type="entry name" value="DUF2798"/>
</dbReference>
<gene>
    <name evidence="2" type="ORF">GR170_06895</name>
</gene>
<dbReference type="Pfam" id="PF11391">
    <property type="entry name" value="DUF2798"/>
    <property type="match status" value="1"/>
</dbReference>
<keyword evidence="1" id="KW-0472">Membrane</keyword>
<evidence type="ECO:0000256" key="1">
    <source>
        <dbReference type="SAM" id="Phobius"/>
    </source>
</evidence>
<comment type="caution">
    <text evidence="2">The sequence shown here is derived from an EMBL/GenBank/DDBJ whole genome shotgun (WGS) entry which is preliminary data.</text>
</comment>
<keyword evidence="1" id="KW-1133">Transmembrane helix</keyword>
<dbReference type="RefSeq" id="WP_160893007.1">
    <property type="nucleotide sequence ID" value="NZ_WUMU01000005.1"/>
</dbReference>
<dbReference type="Proteomes" id="UP000477911">
    <property type="component" value="Unassembled WGS sequence"/>
</dbReference>
<accession>A0A6L7G4I4</accession>
<proteinExistence type="predicted"/>
<dbReference type="PROSITE" id="PS51257">
    <property type="entry name" value="PROKAR_LIPOPROTEIN"/>
    <property type="match status" value="1"/>
</dbReference>
<organism evidence="2 3">
    <name type="scientific">Pseudooceanicola albus</name>
    <dbReference type="NCBI Taxonomy" id="2692189"/>
    <lineage>
        <taxon>Bacteria</taxon>
        <taxon>Pseudomonadati</taxon>
        <taxon>Pseudomonadota</taxon>
        <taxon>Alphaproteobacteria</taxon>
        <taxon>Rhodobacterales</taxon>
        <taxon>Paracoccaceae</taxon>
        <taxon>Pseudooceanicola</taxon>
    </lineage>
</organism>
<evidence type="ECO:0000313" key="3">
    <source>
        <dbReference type="Proteomes" id="UP000477911"/>
    </source>
</evidence>
<protein>
    <submittedName>
        <fullName evidence="2">DUF2798 domain-containing protein</fullName>
    </submittedName>
</protein>
<keyword evidence="1" id="KW-0812">Transmembrane</keyword>
<sequence length="92" mass="10163">MSKIQSKTPNPKSIVIVAQVFISCFMALLMTFCMSIVLPGTIHESGWFATWMQRWLTAWPLAFLFSLGVGPLAFKLSTLVNGTLARLSAQRG</sequence>
<feature type="transmembrane region" description="Helical" evidence="1">
    <location>
        <begin position="12"/>
        <end position="38"/>
    </location>
</feature>
<keyword evidence="3" id="KW-1185">Reference proteome</keyword>
<dbReference type="EMBL" id="WUMU01000005">
    <property type="protein sequence ID" value="MXN17553.1"/>
    <property type="molecule type" value="Genomic_DNA"/>
</dbReference>
<evidence type="ECO:0000313" key="2">
    <source>
        <dbReference type="EMBL" id="MXN17553.1"/>
    </source>
</evidence>
<feature type="transmembrane region" description="Helical" evidence="1">
    <location>
        <begin position="58"/>
        <end position="76"/>
    </location>
</feature>
<reference evidence="2 3" key="1">
    <citation type="submission" date="2019-12" db="EMBL/GenBank/DDBJ databases">
        <authorList>
            <person name="Li M."/>
        </authorList>
    </citation>
    <scope>NUCLEOTIDE SEQUENCE [LARGE SCALE GENOMIC DNA]</scope>
    <source>
        <strain evidence="2 3">GBMRC 2024</strain>
    </source>
</reference>
<name>A0A6L7G4I4_9RHOB</name>